<dbReference type="InterPro" id="IPR055308">
    <property type="entry name" value="TEX47-like"/>
</dbReference>
<dbReference type="RefSeq" id="XP_055877689.1">
    <property type="nucleotide sequence ID" value="XM_056021714.1"/>
</dbReference>
<proteinExistence type="predicted"/>
<dbReference type="VEuPathDB" id="VectorBase:BGLAX_028033"/>
<gene>
    <name evidence="1" type="primary">106059602</name>
    <name evidence="4" type="synonym">LOC106059602</name>
</gene>
<dbReference type="AlphaFoldDB" id="A0A2C9LK60"/>
<dbReference type="OMA" id="MDSERTW"/>
<reference evidence="1" key="1">
    <citation type="submission" date="2020-05" db="UniProtKB">
        <authorList>
            <consortium name="EnsemblMetazoa"/>
        </authorList>
    </citation>
    <scope>IDENTIFICATION</scope>
    <source>
        <strain evidence="1">BB02</strain>
    </source>
</reference>
<dbReference type="OrthoDB" id="548795at2759"/>
<accession>A0A2C9LK60</accession>
<evidence type="ECO:0000313" key="3">
    <source>
        <dbReference type="Proteomes" id="UP001165740"/>
    </source>
</evidence>
<dbReference type="Pfam" id="PF24787">
    <property type="entry name" value="TEX47"/>
    <property type="match status" value="1"/>
</dbReference>
<keyword evidence="3" id="KW-1185">Reference proteome</keyword>
<dbReference type="PANTHER" id="PTHR34035">
    <property type="entry name" value="TESTIS-EXPRESSED PROTEIN 47"/>
    <property type="match status" value="1"/>
</dbReference>
<dbReference type="Proteomes" id="UP000076420">
    <property type="component" value="Unassembled WGS sequence"/>
</dbReference>
<organism evidence="1 2">
    <name type="scientific">Biomphalaria glabrata</name>
    <name type="common">Bloodfluke planorb</name>
    <name type="synonym">Freshwater snail</name>
    <dbReference type="NCBI Taxonomy" id="6526"/>
    <lineage>
        <taxon>Eukaryota</taxon>
        <taxon>Metazoa</taxon>
        <taxon>Spiralia</taxon>
        <taxon>Lophotrochozoa</taxon>
        <taxon>Mollusca</taxon>
        <taxon>Gastropoda</taxon>
        <taxon>Heterobranchia</taxon>
        <taxon>Euthyneura</taxon>
        <taxon>Panpulmonata</taxon>
        <taxon>Hygrophila</taxon>
        <taxon>Lymnaeoidea</taxon>
        <taxon>Planorbidae</taxon>
        <taxon>Biomphalaria</taxon>
    </lineage>
</organism>
<sequence length="249" mass="29047">MASEEERVSPSQDSNRTTLLDVIEERNRHLNKKYLIHRLVYISKLSSPGVDRTALGTYYDTFIKKLQTDFPGSEAITGLMLIYPKHVVHVVETSSDLILKLIEDLHRLEKETESLVSKSKILVISHDINTRLYHFWSFRTLDIVEHGIESFDTKETFENLIVELLIQLLKLGAYLHKQPKLNLKNAMDSLHEKVSDLLPQQSVVHYLLEENDSSMMTPLEFIDLYRKPFDTYLESDMVWPIPTRLFPYN</sequence>
<dbReference type="VEuPathDB" id="VectorBase:BGLB031944"/>
<evidence type="ECO:0000313" key="2">
    <source>
        <dbReference type="Proteomes" id="UP000076420"/>
    </source>
</evidence>
<dbReference type="PANTHER" id="PTHR34035:SF1">
    <property type="entry name" value="TESTIS-EXPRESSED PROTEIN 47"/>
    <property type="match status" value="1"/>
</dbReference>
<dbReference type="KEGG" id="bgt:106059602"/>
<dbReference type="EnsemblMetazoa" id="BGLB031944-RA">
    <property type="protein sequence ID" value="BGLB031944-PA"/>
    <property type="gene ID" value="BGLB031944"/>
</dbReference>
<evidence type="ECO:0000313" key="4">
    <source>
        <dbReference type="RefSeq" id="XP_055877689.1"/>
    </source>
</evidence>
<protein>
    <submittedName>
        <fullName evidence="4">Testis-expressed protein 47-like</fullName>
    </submittedName>
</protein>
<evidence type="ECO:0000313" key="1">
    <source>
        <dbReference type="EnsemblMetazoa" id="BGLB031944-PA"/>
    </source>
</evidence>
<reference evidence="4" key="2">
    <citation type="submission" date="2025-04" db="UniProtKB">
        <authorList>
            <consortium name="RefSeq"/>
        </authorList>
    </citation>
    <scope>IDENTIFICATION</scope>
</reference>
<name>A0A2C9LK60_BIOGL</name>
<dbReference type="Proteomes" id="UP001165740">
    <property type="component" value="Chromosome 2"/>
</dbReference>